<evidence type="ECO:0000313" key="8">
    <source>
        <dbReference type="Proteomes" id="UP000480929"/>
    </source>
</evidence>
<gene>
    <name evidence="6" type="ORF">GKD88_10985</name>
    <name evidence="5" type="ORF">GKE08_11185</name>
</gene>
<dbReference type="InterPro" id="IPR013780">
    <property type="entry name" value="Glyco_hydro_b"/>
</dbReference>
<comment type="caution">
    <text evidence="5">The sequence shown here is derived from an EMBL/GenBank/DDBJ whole genome shotgun (WGS) entry which is preliminary data.</text>
</comment>
<feature type="domain" description="Glycosyl hydrolase family 13 catalytic" evidence="4">
    <location>
        <begin position="10"/>
        <end position="420"/>
    </location>
</feature>
<dbReference type="RefSeq" id="WP_154239046.1">
    <property type="nucleotide sequence ID" value="NZ_WKPI01000019.1"/>
</dbReference>
<evidence type="ECO:0000256" key="1">
    <source>
        <dbReference type="ARBA" id="ARBA00008061"/>
    </source>
</evidence>
<dbReference type="Proteomes" id="UP000480929">
    <property type="component" value="Unassembled WGS sequence"/>
</dbReference>
<evidence type="ECO:0000313" key="5">
    <source>
        <dbReference type="EMBL" id="MSA89890.1"/>
    </source>
</evidence>
<dbReference type="InterPro" id="IPR017853">
    <property type="entry name" value="GH"/>
</dbReference>
<name>A0A6N7S8F1_9FIRM</name>
<dbReference type="Pfam" id="PF00128">
    <property type="entry name" value="Alpha-amylase"/>
    <property type="match status" value="1"/>
</dbReference>
<accession>A0A6N7S8F1</accession>
<organism evidence="5 7">
    <name type="scientific">Holdemania massiliensis</name>
    <dbReference type="NCBI Taxonomy" id="1468449"/>
    <lineage>
        <taxon>Bacteria</taxon>
        <taxon>Bacillati</taxon>
        <taxon>Bacillota</taxon>
        <taxon>Erysipelotrichia</taxon>
        <taxon>Erysipelotrichales</taxon>
        <taxon>Erysipelotrichaceae</taxon>
        <taxon>Holdemania</taxon>
    </lineage>
</organism>
<dbReference type="SMART" id="SM00642">
    <property type="entry name" value="Aamy"/>
    <property type="match status" value="1"/>
</dbReference>
<evidence type="ECO:0000313" key="6">
    <source>
        <dbReference type="EMBL" id="MSC33645.1"/>
    </source>
</evidence>
<evidence type="ECO:0000256" key="2">
    <source>
        <dbReference type="ARBA" id="ARBA00022801"/>
    </source>
</evidence>
<dbReference type="GO" id="GO:0009313">
    <property type="term" value="P:oligosaccharide catabolic process"/>
    <property type="evidence" value="ECO:0007669"/>
    <property type="project" value="TreeGrafter"/>
</dbReference>
<dbReference type="PANTHER" id="PTHR10357">
    <property type="entry name" value="ALPHA-AMYLASE FAMILY MEMBER"/>
    <property type="match status" value="1"/>
</dbReference>
<dbReference type="CDD" id="cd11333">
    <property type="entry name" value="AmyAc_SI_OligoGlu_DGase"/>
    <property type="match status" value="1"/>
</dbReference>
<dbReference type="OrthoDB" id="9805159at2"/>
<reference evidence="7 8" key="1">
    <citation type="journal article" date="2019" name="Nat. Med.">
        <title>A library of human gut bacterial isolates paired with longitudinal multiomics data enables mechanistic microbiome research.</title>
        <authorList>
            <person name="Poyet M."/>
            <person name="Groussin M."/>
            <person name="Gibbons S.M."/>
            <person name="Avila-Pacheco J."/>
            <person name="Jiang X."/>
            <person name="Kearney S.M."/>
            <person name="Perrotta A.R."/>
            <person name="Berdy B."/>
            <person name="Zhao S."/>
            <person name="Lieberman T.D."/>
            <person name="Swanson P.K."/>
            <person name="Smith M."/>
            <person name="Roesemann S."/>
            <person name="Alexander J.E."/>
            <person name="Rich S.A."/>
            <person name="Livny J."/>
            <person name="Vlamakis H."/>
            <person name="Clish C."/>
            <person name="Bullock K."/>
            <person name="Deik A."/>
            <person name="Scott J."/>
            <person name="Pierce K.A."/>
            <person name="Xavier R.J."/>
            <person name="Alm E.J."/>
        </authorList>
    </citation>
    <scope>NUCLEOTIDE SEQUENCE [LARGE SCALE GENOMIC DNA]</scope>
    <source>
        <strain evidence="5 7">BIOML-A4</strain>
        <strain evidence="6 8">BIOML-A5</strain>
    </source>
</reference>
<protein>
    <submittedName>
        <fullName evidence="5">Glucohydrolase</fullName>
    </submittedName>
</protein>
<evidence type="ECO:0000256" key="3">
    <source>
        <dbReference type="ARBA" id="ARBA00023295"/>
    </source>
</evidence>
<dbReference type="InterPro" id="IPR045857">
    <property type="entry name" value="O16G_dom_2"/>
</dbReference>
<evidence type="ECO:0000313" key="7">
    <source>
        <dbReference type="Proteomes" id="UP000433575"/>
    </source>
</evidence>
<dbReference type="GO" id="GO:0004556">
    <property type="term" value="F:alpha-amylase activity"/>
    <property type="evidence" value="ECO:0007669"/>
    <property type="project" value="TreeGrafter"/>
</dbReference>
<evidence type="ECO:0000259" key="4">
    <source>
        <dbReference type="SMART" id="SM00642"/>
    </source>
</evidence>
<dbReference type="InterPro" id="IPR006047">
    <property type="entry name" value="GH13_cat_dom"/>
</dbReference>
<dbReference type="FunFam" id="3.20.20.80:FF:000064">
    <property type="entry name" value="Oligo-1,6-glucosidase"/>
    <property type="match status" value="1"/>
</dbReference>
<dbReference type="Gene3D" id="3.90.400.10">
    <property type="entry name" value="Oligo-1,6-glucosidase, Domain 2"/>
    <property type="match status" value="1"/>
</dbReference>
<dbReference type="AlphaFoldDB" id="A0A6N7S8F1"/>
<keyword evidence="8" id="KW-1185">Reference proteome</keyword>
<dbReference type="Gene3D" id="3.20.20.80">
    <property type="entry name" value="Glycosidases"/>
    <property type="match status" value="1"/>
</dbReference>
<dbReference type="PANTHER" id="PTHR10357:SF179">
    <property type="entry name" value="NEUTRAL AND BASIC AMINO ACID TRANSPORT PROTEIN RBAT"/>
    <property type="match status" value="1"/>
</dbReference>
<dbReference type="SUPFAM" id="SSF51011">
    <property type="entry name" value="Glycosyl hydrolase domain"/>
    <property type="match status" value="1"/>
</dbReference>
<dbReference type="Gene3D" id="2.60.40.1180">
    <property type="entry name" value="Golgi alpha-mannosidase II"/>
    <property type="match status" value="1"/>
</dbReference>
<dbReference type="Proteomes" id="UP000433575">
    <property type="component" value="Unassembled WGS sequence"/>
</dbReference>
<comment type="similarity">
    <text evidence="1">Belongs to the glycosyl hydrolase 13 family.</text>
</comment>
<keyword evidence="2 5" id="KW-0378">Hydrolase</keyword>
<dbReference type="EMBL" id="WKPJ01000017">
    <property type="protein sequence ID" value="MSA89890.1"/>
    <property type="molecule type" value="Genomic_DNA"/>
</dbReference>
<dbReference type="EMBL" id="WKPI01000019">
    <property type="protein sequence ID" value="MSC33645.1"/>
    <property type="molecule type" value="Genomic_DNA"/>
</dbReference>
<keyword evidence="3" id="KW-0326">Glycosidase</keyword>
<dbReference type="SUPFAM" id="SSF51445">
    <property type="entry name" value="(Trans)glycosidases"/>
    <property type="match status" value="1"/>
</dbReference>
<proteinExistence type="inferred from homology"/>
<sequence>MDCKNKVIYQIWPRSFQDSNHDGIGDLRGILQRLDHLQDLGIDLIWLSPVYCSPNTDYGYDISDYYSIHPDFGTMDDFDALLAECKKRGMRIIMDLVANHTSDQHPWFQACLNDVNCPYRDCYYFREGIGSKEPNNWISMFGGSAWTKDPLKPQSWYLTTFTPHQCDLNWENPRVREEVANVMRFWLEKGVSGFRMDVINTIAKQPGLPSWHPEKKGYQFAKDLMTNLPKSHEYIQELIGKLSQDFDFITIGEGMMADNDACALYAGEDRGELNMMIMFDLHLQDCGPLGKYDFRKLYHWTIPGFKSIIFRWQSDSQKRNYWVANYMNNHDQPRSISRFGNDSRYRVESAKAFALMNLTLRGTPLIYQGEEIGMTNCRLEKDEWRDYEAINIYSTLQTMMHLPKFIAKKVVQRMTRDHARTPVQWDESDYAGFSDHQPWIKVNPNYKQINLKKDLVLETSINRWYKQVIALRKAYTALNTGIMKPVLKNHKQILGYVRKDDKAEFLILINLSSSLARFDLKTEGSILMDSYPDPQPQLLRPYESRLIQIR</sequence>